<comment type="caution">
    <text evidence="1">The sequence shown here is derived from an EMBL/GenBank/DDBJ whole genome shotgun (WGS) entry which is preliminary data.</text>
</comment>
<dbReference type="Proteomes" id="UP000273159">
    <property type="component" value="Unassembled WGS sequence"/>
</dbReference>
<evidence type="ECO:0000313" key="2">
    <source>
        <dbReference type="Proteomes" id="UP000273159"/>
    </source>
</evidence>
<evidence type="ECO:0008006" key="3">
    <source>
        <dbReference type="Google" id="ProtNLM"/>
    </source>
</evidence>
<proteinExistence type="predicted"/>
<name>A0A3B0FKK6_PSEPS</name>
<dbReference type="SUPFAM" id="SSF55681">
    <property type="entry name" value="Class II aaRS and biotin synthetases"/>
    <property type="match status" value="1"/>
</dbReference>
<dbReference type="EMBL" id="RBNH01000024">
    <property type="protein sequence ID" value="RKO20395.1"/>
    <property type="molecule type" value="Genomic_DNA"/>
</dbReference>
<evidence type="ECO:0000313" key="1">
    <source>
        <dbReference type="EMBL" id="RKO20395.1"/>
    </source>
</evidence>
<accession>A0A3B0FKK6</accession>
<dbReference type="AlphaFoldDB" id="A0A3B0FKK6"/>
<organism evidence="1 2">
    <name type="scientific">Pseudarthrobacter phenanthrenivorans</name>
    <name type="common">Arthrobacter phenanthrenivorans</name>
    <dbReference type="NCBI Taxonomy" id="361575"/>
    <lineage>
        <taxon>Bacteria</taxon>
        <taxon>Bacillati</taxon>
        <taxon>Actinomycetota</taxon>
        <taxon>Actinomycetes</taxon>
        <taxon>Micrococcales</taxon>
        <taxon>Micrococcaceae</taxon>
        <taxon>Pseudarthrobacter</taxon>
    </lineage>
</organism>
<reference evidence="1 2" key="1">
    <citation type="submission" date="2018-10" db="EMBL/GenBank/DDBJ databases">
        <title>Genome-guide identification and characterization of bacteria that degrade polycyclic aromatic hydrocarbons and resist hexavalent chromium simultaneously.</title>
        <authorList>
            <person name="Feng H."/>
        </authorList>
    </citation>
    <scope>NUCLEOTIDE SEQUENCE [LARGE SCALE GENOMIC DNA]</scope>
    <source>
        <strain evidence="1 2">J015</strain>
    </source>
</reference>
<dbReference type="InterPro" id="IPR045864">
    <property type="entry name" value="aa-tRNA-synth_II/BPL/LPL"/>
</dbReference>
<sequence>MRPCWELHMETEPQPPLDGMARDLRLVSDVSVGLRVPVMRLWQPDRSVILTADGESCVSHRTDVALVERLTPGRGWLASGSAAIMWSTIATREMFGISGTEDPRGAACGWVLGSLRQMGLQASLELDGTISTPMGVVGACAVTRVDGVILAQGIIDYASDGIDCLQAAPTENVRSQSGLPLPLVFDRFARMARTLFRVTVVSPSSGSVGPQS</sequence>
<reference evidence="2" key="2">
    <citation type="submission" date="2018-10" db="EMBL/GenBank/DDBJ databases">
        <authorList>
            <person name="Wang Y."/>
            <person name="Wang J."/>
            <person name="Yang X."/>
            <person name="Wang Z."/>
            <person name="Huang Y."/>
        </authorList>
    </citation>
    <scope>NUCLEOTIDE SEQUENCE [LARGE SCALE GENOMIC DNA]</scope>
    <source>
        <strain evidence="2">J015</strain>
    </source>
</reference>
<protein>
    <recommendedName>
        <fullName evidence="3">BPL/LPL catalytic domain-containing protein</fullName>
    </recommendedName>
</protein>
<gene>
    <name evidence="1" type="ORF">D7Z96_18640</name>
</gene>